<comment type="caution">
    <text evidence="1">The sequence shown here is derived from an EMBL/GenBank/DDBJ whole genome shotgun (WGS) entry which is preliminary data.</text>
</comment>
<accession>A0A1R3J2Z4</accession>
<protein>
    <submittedName>
        <fullName evidence="1">Uncharacterized protein</fullName>
    </submittedName>
</protein>
<evidence type="ECO:0000313" key="1">
    <source>
        <dbReference type="EMBL" id="OMO89194.1"/>
    </source>
</evidence>
<name>A0A1R3J2Z4_9ROSI</name>
<dbReference type="AlphaFoldDB" id="A0A1R3J2Z4"/>
<keyword evidence="2" id="KW-1185">Reference proteome</keyword>
<organism evidence="1 2">
    <name type="scientific">Corchorus olitorius</name>
    <dbReference type="NCBI Taxonomy" id="93759"/>
    <lineage>
        <taxon>Eukaryota</taxon>
        <taxon>Viridiplantae</taxon>
        <taxon>Streptophyta</taxon>
        <taxon>Embryophyta</taxon>
        <taxon>Tracheophyta</taxon>
        <taxon>Spermatophyta</taxon>
        <taxon>Magnoliopsida</taxon>
        <taxon>eudicotyledons</taxon>
        <taxon>Gunneridae</taxon>
        <taxon>Pentapetalae</taxon>
        <taxon>rosids</taxon>
        <taxon>malvids</taxon>
        <taxon>Malvales</taxon>
        <taxon>Malvaceae</taxon>
        <taxon>Grewioideae</taxon>
        <taxon>Apeibeae</taxon>
        <taxon>Corchorus</taxon>
    </lineage>
</organism>
<gene>
    <name evidence="1" type="ORF">COLO4_19862</name>
</gene>
<evidence type="ECO:0000313" key="2">
    <source>
        <dbReference type="Proteomes" id="UP000187203"/>
    </source>
</evidence>
<proteinExistence type="predicted"/>
<reference evidence="2" key="1">
    <citation type="submission" date="2013-09" db="EMBL/GenBank/DDBJ databases">
        <title>Corchorus olitorius genome sequencing.</title>
        <authorList>
            <person name="Alam M."/>
            <person name="Haque M.S."/>
            <person name="Islam M.S."/>
            <person name="Emdad E.M."/>
            <person name="Islam M.M."/>
            <person name="Ahmed B."/>
            <person name="Halim A."/>
            <person name="Hossen Q.M.M."/>
            <person name="Hossain M.Z."/>
            <person name="Ahmed R."/>
            <person name="Khan M.M."/>
            <person name="Islam R."/>
            <person name="Rashid M.M."/>
            <person name="Khan S.A."/>
            <person name="Rahman M.S."/>
            <person name="Alam M."/>
            <person name="Yahiya A.S."/>
            <person name="Khan M.S."/>
            <person name="Azam M.S."/>
            <person name="Haque T."/>
            <person name="Lashkar M.Z.H."/>
            <person name="Akhand A.I."/>
            <person name="Morshed G."/>
            <person name="Roy S."/>
            <person name="Uddin K.S."/>
            <person name="Rabeya T."/>
            <person name="Hossain A.S."/>
            <person name="Chowdhury A."/>
            <person name="Snigdha A.R."/>
            <person name="Mortoza M.S."/>
            <person name="Matin S.A."/>
            <person name="Hoque S.M.E."/>
            <person name="Islam M.K."/>
            <person name="Roy D.K."/>
            <person name="Haider R."/>
            <person name="Moosa M.M."/>
            <person name="Elias S.M."/>
            <person name="Hasan A.M."/>
            <person name="Jahan S."/>
            <person name="Shafiuddin M."/>
            <person name="Mahmood N."/>
            <person name="Shommy N.S."/>
        </authorList>
    </citation>
    <scope>NUCLEOTIDE SEQUENCE [LARGE SCALE GENOMIC DNA]</scope>
    <source>
        <strain evidence="2">cv. O-4</strain>
    </source>
</reference>
<sequence>MIKAAHEAVVRARICIPNEAKEDEGEEEKTCTKFPYAIYREKPTEG</sequence>
<dbReference type="EMBL" id="AWUE01016888">
    <property type="protein sequence ID" value="OMO89194.1"/>
    <property type="molecule type" value="Genomic_DNA"/>
</dbReference>
<dbReference type="Proteomes" id="UP000187203">
    <property type="component" value="Unassembled WGS sequence"/>
</dbReference>